<feature type="binding site" evidence="5">
    <location>
        <position position="70"/>
    </location>
    <ligand>
        <name>Zn(2+)</name>
        <dbReference type="ChEBI" id="CHEBI:29105"/>
    </ligand>
</feature>
<dbReference type="Proteomes" id="UP000283896">
    <property type="component" value="Unassembled WGS sequence"/>
</dbReference>
<dbReference type="InterPro" id="IPR004254">
    <property type="entry name" value="AdipoR/HlyIII-related"/>
</dbReference>
<proteinExistence type="predicted"/>
<keyword evidence="5" id="KW-0862">Zinc</keyword>
<dbReference type="PANTHER" id="PTHR20855">
    <property type="entry name" value="ADIPOR/PROGESTIN RECEPTOR-RELATED"/>
    <property type="match status" value="1"/>
</dbReference>
<keyword evidence="2 6" id="KW-0812">Transmembrane</keyword>
<gene>
    <name evidence="7" type="primary">hlyIII</name>
    <name evidence="7" type="ORF">PSSA1_v1c5400</name>
</gene>
<evidence type="ECO:0000256" key="5">
    <source>
        <dbReference type="PIRSR" id="PIRSR604254-1"/>
    </source>
</evidence>
<dbReference type="GO" id="GO:0016020">
    <property type="term" value="C:membrane"/>
    <property type="evidence" value="ECO:0007669"/>
    <property type="project" value="UniProtKB-SubCell"/>
</dbReference>
<evidence type="ECO:0000256" key="2">
    <source>
        <dbReference type="ARBA" id="ARBA00022692"/>
    </source>
</evidence>
<dbReference type="AlphaFoldDB" id="A0A421NUY3"/>
<organism evidence="7 8">
    <name type="scientific">Candidatus Phytoplasma solani</name>
    <dbReference type="NCBI Taxonomy" id="69896"/>
    <lineage>
        <taxon>Bacteria</taxon>
        <taxon>Bacillati</taxon>
        <taxon>Mycoplasmatota</taxon>
        <taxon>Mollicutes</taxon>
        <taxon>Acholeplasmatales</taxon>
        <taxon>Acholeplasmataceae</taxon>
        <taxon>Candidatus Phytoplasma</taxon>
        <taxon>16SrXII (Stolbur group)</taxon>
    </lineage>
</organism>
<reference evidence="8" key="1">
    <citation type="submission" date="2016-11" db="EMBL/GenBank/DDBJ databases">
        <title>Genome sequence of Candidatus Phytoplasma solani strain SA-1.</title>
        <authorList>
            <person name="Haryono M."/>
            <person name="Samarzija I."/>
            <person name="Seruga Music M."/>
            <person name="Hogenhout S."/>
            <person name="Kuo C.-H."/>
        </authorList>
    </citation>
    <scope>NUCLEOTIDE SEQUENCE [LARGE SCALE GENOMIC DNA]</scope>
    <source>
        <strain evidence="8">SA-1</strain>
    </source>
</reference>
<name>A0A421NUY3_9MOLU</name>
<dbReference type="PANTHER" id="PTHR20855:SF3">
    <property type="entry name" value="LD03007P"/>
    <property type="match status" value="1"/>
</dbReference>
<feature type="transmembrane region" description="Helical" evidence="6">
    <location>
        <begin position="51"/>
        <end position="72"/>
    </location>
</feature>
<evidence type="ECO:0000256" key="6">
    <source>
        <dbReference type="SAM" id="Phobius"/>
    </source>
</evidence>
<sequence length="236" mass="27489">MKWPTKSSDKQTYGEEIANAISHGLMVPLGIFILVLFNIEICKIDVNNKMIISIFSISIIILYLTSTLYHSLSFTKAHKFFQKCDHISIYLLIWGTFSPILLLLPELRGSLFDSETFKWFTKGRFFFVCQCILVTLGITCKVMWFDKGKYLHLLFYVLLGWSGILLFPELIKLNNRKTLFFIILGGCCYTGGVYFYVKDNKKYFHFIWHLFVMLGTCFHAVGIYYLLQNLKNLKVS</sequence>
<feature type="transmembrane region" description="Helical" evidence="6">
    <location>
        <begin position="87"/>
        <end position="104"/>
    </location>
</feature>
<feature type="binding site" evidence="5">
    <location>
        <position position="209"/>
    </location>
    <ligand>
        <name>Zn(2+)</name>
        <dbReference type="ChEBI" id="CHEBI:29105"/>
    </ligand>
</feature>
<feature type="transmembrane region" description="Helical" evidence="6">
    <location>
        <begin position="179"/>
        <end position="197"/>
    </location>
</feature>
<keyword evidence="5" id="KW-0479">Metal-binding</keyword>
<protein>
    <submittedName>
        <fullName evidence="7">Hemolysin III</fullName>
    </submittedName>
</protein>
<comment type="caution">
    <text evidence="7">The sequence shown here is derived from an EMBL/GenBank/DDBJ whole genome shotgun (WGS) entry which is preliminary data.</text>
</comment>
<keyword evidence="4 6" id="KW-0472">Membrane</keyword>
<dbReference type="STRING" id="69896.S284_00940"/>
<feature type="transmembrane region" description="Helical" evidence="6">
    <location>
        <begin position="203"/>
        <end position="227"/>
    </location>
</feature>
<feature type="transmembrane region" description="Helical" evidence="6">
    <location>
        <begin position="125"/>
        <end position="144"/>
    </location>
</feature>
<dbReference type="EMBL" id="MPBG01000008">
    <property type="protein sequence ID" value="RMI87847.1"/>
    <property type="molecule type" value="Genomic_DNA"/>
</dbReference>
<accession>A0A421NUY3</accession>
<dbReference type="Pfam" id="PF03006">
    <property type="entry name" value="HlyIII"/>
    <property type="match status" value="1"/>
</dbReference>
<evidence type="ECO:0000313" key="8">
    <source>
        <dbReference type="Proteomes" id="UP000283896"/>
    </source>
</evidence>
<dbReference type="RefSeq" id="WP_023161217.1">
    <property type="nucleotide sequence ID" value="NC_022588.1"/>
</dbReference>
<evidence type="ECO:0000256" key="1">
    <source>
        <dbReference type="ARBA" id="ARBA00004141"/>
    </source>
</evidence>
<dbReference type="OrthoDB" id="9813689at2"/>
<evidence type="ECO:0000256" key="3">
    <source>
        <dbReference type="ARBA" id="ARBA00022989"/>
    </source>
</evidence>
<evidence type="ECO:0000256" key="4">
    <source>
        <dbReference type="ARBA" id="ARBA00023136"/>
    </source>
</evidence>
<evidence type="ECO:0000313" key="7">
    <source>
        <dbReference type="EMBL" id="RMI87847.1"/>
    </source>
</evidence>
<dbReference type="KEGG" id="psol:S284_00940"/>
<comment type="subcellular location">
    <subcellularLocation>
        <location evidence="1">Membrane</location>
        <topology evidence="1">Multi-pass membrane protein</topology>
    </subcellularLocation>
</comment>
<keyword evidence="3 6" id="KW-1133">Transmembrane helix</keyword>
<keyword evidence="8" id="KW-1185">Reference proteome</keyword>
<feature type="transmembrane region" description="Helical" evidence="6">
    <location>
        <begin position="20"/>
        <end position="39"/>
    </location>
</feature>
<feature type="transmembrane region" description="Helical" evidence="6">
    <location>
        <begin position="150"/>
        <end position="167"/>
    </location>
</feature>
<dbReference type="GO" id="GO:0046872">
    <property type="term" value="F:metal ion binding"/>
    <property type="evidence" value="ECO:0007669"/>
    <property type="project" value="UniProtKB-KW"/>
</dbReference>
<feature type="binding site" evidence="5">
    <location>
        <position position="205"/>
    </location>
    <ligand>
        <name>Zn(2+)</name>
        <dbReference type="ChEBI" id="CHEBI:29105"/>
    </ligand>
</feature>